<keyword evidence="1" id="KW-0812">Transmembrane</keyword>
<keyword evidence="1" id="KW-0472">Membrane</keyword>
<dbReference type="InterPro" id="IPR018723">
    <property type="entry name" value="DUF2254_membrane"/>
</dbReference>
<proteinExistence type="predicted"/>
<evidence type="ECO:0000256" key="1">
    <source>
        <dbReference type="SAM" id="Phobius"/>
    </source>
</evidence>
<protein>
    <submittedName>
        <fullName evidence="2">DUF2254 domain-containing protein</fullName>
    </submittedName>
</protein>
<feature type="transmembrane region" description="Helical" evidence="1">
    <location>
        <begin position="58"/>
        <end position="85"/>
    </location>
</feature>
<sequence>MSRRQRKHEIQNTLWYMPLVYVLGSLVLVAITLFLDLKVEIFQYTHTFFQSEAQSTRVLVSTLIGGILTLSAFTLNSVLVVLTTFSGQFSPRMLLNFISDRNTQHALGIFNGSFVYVLAVFLFIANRPESYYTAIPLTTVGLAFFTAMTFIYFINHATTWMQVHNITYSMNTTSKRIVQESLKNELERYRIESPGSLLEEHMENKHTTEAVKSGYLQIIDYRNIIESARKDGIIIQMHAKVGDFILKGNRLFSYWGPSIENIDQMKYCKMIEIGHKETEMQDIKMGMTKLSEIAIKGLGNNDPQTAINTIHQMGELLVSVESYISFTPYLGDQDHHVRVVMESEDFSYYLYRGFGYIRHYAQDNYPIITEIISVLGLVAQNIDESKHDRIWEFACNTVDHISTEFIYDLDRHFLLSRLYTLAFHTNKIKSYYNLEKSLLKIEENQ</sequence>
<comment type="caution">
    <text evidence="2">The sequence shown here is derived from an EMBL/GenBank/DDBJ whole genome shotgun (WGS) entry which is preliminary data.</text>
</comment>
<dbReference type="Pfam" id="PF10011">
    <property type="entry name" value="DUF2254"/>
    <property type="match status" value="1"/>
</dbReference>
<dbReference type="Proteomes" id="UP001596990">
    <property type="component" value="Unassembled WGS sequence"/>
</dbReference>
<organism evidence="2 3">
    <name type="scientific">Thalassobacillus hwangdonensis</name>
    <dbReference type="NCBI Taxonomy" id="546108"/>
    <lineage>
        <taxon>Bacteria</taxon>
        <taxon>Bacillati</taxon>
        <taxon>Bacillota</taxon>
        <taxon>Bacilli</taxon>
        <taxon>Bacillales</taxon>
        <taxon>Bacillaceae</taxon>
        <taxon>Thalassobacillus</taxon>
    </lineage>
</organism>
<evidence type="ECO:0000313" key="3">
    <source>
        <dbReference type="Proteomes" id="UP001596990"/>
    </source>
</evidence>
<evidence type="ECO:0000313" key="2">
    <source>
        <dbReference type="EMBL" id="MFD1019247.1"/>
    </source>
</evidence>
<feature type="transmembrane region" description="Helical" evidence="1">
    <location>
        <begin position="12"/>
        <end position="35"/>
    </location>
</feature>
<keyword evidence="1" id="KW-1133">Transmembrane helix</keyword>
<gene>
    <name evidence="2" type="ORF">ACFQ2J_08575</name>
</gene>
<feature type="transmembrane region" description="Helical" evidence="1">
    <location>
        <begin position="106"/>
        <end position="125"/>
    </location>
</feature>
<accession>A0ABW3L0D5</accession>
<dbReference type="EMBL" id="JBHTKL010000002">
    <property type="protein sequence ID" value="MFD1019247.1"/>
    <property type="molecule type" value="Genomic_DNA"/>
</dbReference>
<name>A0ABW3L0D5_9BACI</name>
<keyword evidence="3" id="KW-1185">Reference proteome</keyword>
<reference evidence="3" key="1">
    <citation type="journal article" date="2019" name="Int. J. Syst. Evol. Microbiol.">
        <title>The Global Catalogue of Microorganisms (GCM) 10K type strain sequencing project: providing services to taxonomists for standard genome sequencing and annotation.</title>
        <authorList>
            <consortium name="The Broad Institute Genomics Platform"/>
            <consortium name="The Broad Institute Genome Sequencing Center for Infectious Disease"/>
            <person name="Wu L."/>
            <person name="Ma J."/>
        </authorList>
    </citation>
    <scope>NUCLEOTIDE SEQUENCE [LARGE SCALE GENOMIC DNA]</scope>
    <source>
        <strain evidence="3">CCUG 56607</strain>
    </source>
</reference>
<feature type="transmembrane region" description="Helical" evidence="1">
    <location>
        <begin position="131"/>
        <end position="154"/>
    </location>
</feature>